<dbReference type="Pfam" id="PF03065">
    <property type="entry name" value="Glyco_hydro_57"/>
    <property type="match status" value="1"/>
</dbReference>
<protein>
    <submittedName>
        <fullName evidence="5">Glycoside hydrolase</fullName>
    </submittedName>
</protein>
<organism evidence="5 6">
    <name type="scientific">candidate division WOR-1 bacterium RIFCSPLOWO2_02_FULL_46_20</name>
    <dbReference type="NCBI Taxonomy" id="1802567"/>
    <lineage>
        <taxon>Bacteria</taxon>
        <taxon>Bacillati</taxon>
        <taxon>Saganbacteria</taxon>
    </lineage>
</organism>
<dbReference type="GO" id="GO:0005975">
    <property type="term" value="P:carbohydrate metabolic process"/>
    <property type="evidence" value="ECO:0007669"/>
    <property type="project" value="InterPro"/>
</dbReference>
<accession>A0A1F4RAV8</accession>
<keyword evidence="5" id="KW-0378">Hydrolase</keyword>
<dbReference type="Pfam" id="PF12055">
    <property type="entry name" value="DUF3536"/>
    <property type="match status" value="1"/>
</dbReference>
<dbReference type="InterPro" id="IPR027291">
    <property type="entry name" value="Glyco_hydro_38_N_sf"/>
</dbReference>
<evidence type="ECO:0000313" key="5">
    <source>
        <dbReference type="EMBL" id="OGC05304.1"/>
    </source>
</evidence>
<dbReference type="Proteomes" id="UP000176938">
    <property type="component" value="Unassembled WGS sequence"/>
</dbReference>
<evidence type="ECO:0000313" key="6">
    <source>
        <dbReference type="Proteomes" id="UP000176938"/>
    </source>
</evidence>
<sequence>MSRYVCIHGHFYQPPRENPWLEEIELQESAYPYHDWNQRVTAECYAPNVASRILNHDNKIINIINNYSKISFNFGPTLLSWLDKKEPDVYSAILDADILSQQNFTGHGSALAQVYNHMIMPLANSRDKETQIVWGIKDFEYRFKRKPEGMWLAETAVDLETLELMAKHGIRFTILAPNQAKRIRKIGSKSWRDVSGGRVNPKSPYLVNLSSGQKIVIFFYDGPVSQDVAFAGLLNNGENFGNRLAGAFVDQENEPQLVHIATDGESYGHHHRNGEMALSYCLYHIENNGLAELTNYGAYLAENEPVYEAEIFENSSWSCAHGVERWKADCGCNSGCHQGWRQQWRAPLRQAMDWLRDELVKIYELEMSTLVKDPWRARNDYIEVILNRSEENNELFLTRQAGAKLAWQKQVKARQLLEMQRYAMLMFTSCGWFFDDVSGIETVQIILYASRAIQLAQEISGINFESAFVKKLEQASGNLPALANGAEAYKRYVKPEILDLSRVGAHYAISSLFEDYPANVKLFCYWVDKQSFERLEKNNAKLAVGKAHIYSTLTAEELDVCFAVVHLGGEEFFGGVNYCGKNGNFDDMVKRIKEVFLTDGREKVKSLLDDYFIHNNYSLRHLFCDEQRKILSLVAKPAFEEIKESLRLIFEKHYQTIRGMNKLRIHLPMALYTTAKFVINNELRQLLEADEFNHARFQKVVEEFKDWPIKLDRKTIIYHASLVINRLVEKCFAFPENINWLKQVNLTLQVFLGPPLGLNLNLWRAQNLYFKIGQKLYAVMSNKEAKGSEDASRWRQEFDRLGEYLKVRVR</sequence>
<dbReference type="InterPro" id="IPR004300">
    <property type="entry name" value="Glyco_hydro_57_N"/>
</dbReference>
<dbReference type="CDD" id="cd10797">
    <property type="entry name" value="GH57N_APU_like_1"/>
    <property type="match status" value="1"/>
</dbReference>
<dbReference type="SUPFAM" id="SSF88713">
    <property type="entry name" value="Glycoside hydrolase/deacetylase"/>
    <property type="match status" value="1"/>
</dbReference>
<comment type="caution">
    <text evidence="5">The sequence shown here is derived from an EMBL/GenBank/DDBJ whole genome shotgun (WGS) entry which is preliminary data.</text>
</comment>
<evidence type="ECO:0000259" key="4">
    <source>
        <dbReference type="Pfam" id="PF03065"/>
    </source>
</evidence>
<dbReference type="PANTHER" id="PTHR36306:SF3">
    <property type="entry name" value="GLYCOSIDE HYDROLASE FAMILY 57"/>
    <property type="match status" value="1"/>
</dbReference>
<gene>
    <name evidence="5" type="ORF">A3H38_02560</name>
</gene>
<name>A0A1F4RAV8_UNCSA</name>
<dbReference type="PANTHER" id="PTHR36306">
    <property type="entry name" value="ALPHA-AMYLASE-RELATED-RELATED"/>
    <property type="match status" value="1"/>
</dbReference>
<evidence type="ECO:0000256" key="1">
    <source>
        <dbReference type="ARBA" id="ARBA00006821"/>
    </source>
</evidence>
<dbReference type="AlphaFoldDB" id="A0A1F4RAV8"/>
<comment type="similarity">
    <text evidence="1 3">Belongs to the glycosyl hydrolase 57 family.</text>
</comment>
<reference evidence="5 6" key="1">
    <citation type="journal article" date="2016" name="Nat. Commun.">
        <title>Thousands of microbial genomes shed light on interconnected biogeochemical processes in an aquifer system.</title>
        <authorList>
            <person name="Anantharaman K."/>
            <person name="Brown C.T."/>
            <person name="Hug L.A."/>
            <person name="Sharon I."/>
            <person name="Castelle C.J."/>
            <person name="Probst A.J."/>
            <person name="Thomas B.C."/>
            <person name="Singh A."/>
            <person name="Wilkins M.J."/>
            <person name="Karaoz U."/>
            <person name="Brodie E.L."/>
            <person name="Williams K.H."/>
            <person name="Hubbard S.S."/>
            <person name="Banfield J.F."/>
        </authorList>
    </citation>
    <scope>NUCLEOTIDE SEQUENCE [LARGE SCALE GENOMIC DNA]</scope>
</reference>
<dbReference type="InterPro" id="IPR011330">
    <property type="entry name" value="Glyco_hydro/deAcase_b/a-brl"/>
</dbReference>
<dbReference type="Gene3D" id="3.20.110.10">
    <property type="entry name" value="Glycoside hydrolase 38, N terminal domain"/>
    <property type="match status" value="2"/>
</dbReference>
<dbReference type="GO" id="GO:0016787">
    <property type="term" value="F:hydrolase activity"/>
    <property type="evidence" value="ECO:0007669"/>
    <property type="project" value="UniProtKB-KW"/>
</dbReference>
<dbReference type="InterPro" id="IPR052046">
    <property type="entry name" value="GH57_Enzymes"/>
</dbReference>
<dbReference type="InterPro" id="IPR021923">
    <property type="entry name" value="DUF3536"/>
</dbReference>
<keyword evidence="2 3" id="KW-0119">Carbohydrate metabolism</keyword>
<feature type="domain" description="Glycoside hydrolase family 57 N-terminal" evidence="4">
    <location>
        <begin position="39"/>
        <end position="305"/>
    </location>
</feature>
<evidence type="ECO:0000256" key="3">
    <source>
        <dbReference type="RuleBase" id="RU361196"/>
    </source>
</evidence>
<proteinExistence type="inferred from homology"/>
<dbReference type="EMBL" id="METP01000046">
    <property type="protein sequence ID" value="OGC05304.1"/>
    <property type="molecule type" value="Genomic_DNA"/>
</dbReference>
<evidence type="ECO:0000256" key="2">
    <source>
        <dbReference type="ARBA" id="ARBA00023277"/>
    </source>
</evidence>